<feature type="non-terminal residue" evidence="1">
    <location>
        <position position="1"/>
    </location>
</feature>
<evidence type="ECO:0000313" key="2">
    <source>
        <dbReference type="Proteomes" id="UP000601435"/>
    </source>
</evidence>
<accession>A0A812NQ19</accession>
<sequence>MIDLAALLEEKEVLRGGRRQHGTDLQARMVALQDDAAGTSVMFTVRERILKASEQIQFLASLSKVEAGKAQRDWERKAMAVLIAWAFPELLAEVINAHQKSEVPGDWDDRKYYKLVSGDEVFVDTKDKLAECNRLIVASATGGKVFWAMPADFQLLADYGIDASDPVNHKILSRRGSDEEGAKLDMPEVRRYFIGKNFDGAHSPEAAAELAEVSCALAIAGARGPEERPETPNKVYDEECFTVLGDELHPRLEEHREWLNGQHKAWSTLSQKPGDFRGFAANEFYDHLAPLLLERINDIHPVCCVYFMWSFCKPLILCTVASSAASGEDLFEAVAQKVVPE</sequence>
<keyword evidence="2" id="KW-1185">Reference proteome</keyword>
<comment type="caution">
    <text evidence="1">The sequence shown here is derived from an EMBL/GenBank/DDBJ whole genome shotgun (WGS) entry which is preliminary data.</text>
</comment>
<dbReference type="Proteomes" id="UP000601435">
    <property type="component" value="Unassembled WGS sequence"/>
</dbReference>
<dbReference type="EMBL" id="CAJNJA010013319">
    <property type="protein sequence ID" value="CAE7318358.1"/>
    <property type="molecule type" value="Genomic_DNA"/>
</dbReference>
<gene>
    <name evidence="1" type="ORF">SNEC2469_LOCUS7963</name>
</gene>
<name>A0A812NQ19_9DINO</name>
<organism evidence="1 2">
    <name type="scientific">Symbiodinium necroappetens</name>
    <dbReference type="NCBI Taxonomy" id="1628268"/>
    <lineage>
        <taxon>Eukaryota</taxon>
        <taxon>Sar</taxon>
        <taxon>Alveolata</taxon>
        <taxon>Dinophyceae</taxon>
        <taxon>Suessiales</taxon>
        <taxon>Symbiodiniaceae</taxon>
        <taxon>Symbiodinium</taxon>
    </lineage>
</organism>
<protein>
    <submittedName>
        <fullName evidence="1">Uncharacterized protein</fullName>
    </submittedName>
</protein>
<reference evidence="1" key="1">
    <citation type="submission" date="2021-02" db="EMBL/GenBank/DDBJ databases">
        <authorList>
            <person name="Dougan E. K."/>
            <person name="Rhodes N."/>
            <person name="Thang M."/>
            <person name="Chan C."/>
        </authorList>
    </citation>
    <scope>NUCLEOTIDE SEQUENCE</scope>
</reference>
<dbReference type="AlphaFoldDB" id="A0A812NQ19"/>
<proteinExistence type="predicted"/>
<evidence type="ECO:0000313" key="1">
    <source>
        <dbReference type="EMBL" id="CAE7318358.1"/>
    </source>
</evidence>
<dbReference type="OrthoDB" id="434063at2759"/>